<dbReference type="EMBL" id="JYGQ01000001">
    <property type="protein sequence ID" value="KJQ72766.1"/>
    <property type="molecule type" value="Genomic_DNA"/>
</dbReference>
<comment type="caution">
    <text evidence="8">The sequence shown here is derived from an EMBL/GenBank/DDBJ whole genome shotgun (WGS) entry which is preliminary data.</text>
</comment>
<evidence type="ECO:0000256" key="2">
    <source>
        <dbReference type="ARBA" id="ARBA00022525"/>
    </source>
</evidence>
<protein>
    <recommendedName>
        <fullName evidence="7">Gram-positive cocci surface proteins LPxTG domain-containing protein</fullName>
    </recommendedName>
</protein>
<evidence type="ECO:0000256" key="5">
    <source>
        <dbReference type="SAM" id="Coils"/>
    </source>
</evidence>
<dbReference type="PATRIC" id="fig|28037.213.peg.335"/>
<dbReference type="InterPro" id="IPR049964">
    <property type="entry name" value="NanA_rpt"/>
</dbReference>
<dbReference type="RefSeq" id="WP_045597002.1">
    <property type="nucleotide sequence ID" value="NZ_JYGQ01000001.1"/>
</dbReference>
<dbReference type="Pfam" id="PF00746">
    <property type="entry name" value="Gram_pos_anchor"/>
    <property type="match status" value="1"/>
</dbReference>
<reference evidence="8 9" key="1">
    <citation type="submission" date="2015-02" db="EMBL/GenBank/DDBJ databases">
        <title>Evolution of amylase-binding proteins of oral streptococcal species.</title>
        <authorList>
            <person name="Haase E.M."/>
        </authorList>
    </citation>
    <scope>NUCLEOTIDE SEQUENCE [LARGE SCALE GENOMIC DNA]</scope>
    <source>
        <strain evidence="8 9">SK137</strain>
    </source>
</reference>
<accession>A0A0F2DT26</accession>
<organism evidence="8 9">
    <name type="scientific">Streptococcus mitis</name>
    <dbReference type="NCBI Taxonomy" id="28037"/>
    <lineage>
        <taxon>Bacteria</taxon>
        <taxon>Bacillati</taxon>
        <taxon>Bacillota</taxon>
        <taxon>Bacilli</taxon>
        <taxon>Lactobacillales</taxon>
        <taxon>Streptococcaceae</taxon>
        <taxon>Streptococcus</taxon>
        <taxon>Streptococcus mitis group</taxon>
    </lineage>
</organism>
<evidence type="ECO:0000313" key="9">
    <source>
        <dbReference type="Proteomes" id="UP000033415"/>
    </source>
</evidence>
<gene>
    <name evidence="8" type="ORF">TZ91_00366</name>
</gene>
<feature type="compositionally biased region" description="Basic and acidic residues" evidence="6">
    <location>
        <begin position="737"/>
        <end position="765"/>
    </location>
</feature>
<name>A0A0F2DT26_STRMT</name>
<dbReference type="AlphaFoldDB" id="A0A0F2DT26"/>
<dbReference type="NCBIfam" id="NF043031">
    <property type="entry name" value="SIALI-17"/>
    <property type="match status" value="2"/>
</dbReference>
<keyword evidence="1" id="KW-0134">Cell wall</keyword>
<keyword evidence="4" id="KW-0572">Peptidoglycan-anchor</keyword>
<dbReference type="NCBIfam" id="TIGR01167">
    <property type="entry name" value="LPXTG_anchor"/>
    <property type="match status" value="1"/>
</dbReference>
<feature type="coiled-coil region" evidence="5">
    <location>
        <begin position="496"/>
        <end position="523"/>
    </location>
</feature>
<keyword evidence="5" id="KW-0175">Coiled coil</keyword>
<keyword evidence="3" id="KW-0732">Signal</keyword>
<evidence type="ECO:0000256" key="3">
    <source>
        <dbReference type="ARBA" id="ARBA00022729"/>
    </source>
</evidence>
<feature type="compositionally biased region" description="Basic and acidic residues" evidence="6">
    <location>
        <begin position="705"/>
        <end position="722"/>
    </location>
</feature>
<proteinExistence type="predicted"/>
<evidence type="ECO:0000313" key="8">
    <source>
        <dbReference type="EMBL" id="KJQ72766.1"/>
    </source>
</evidence>
<dbReference type="InterPro" id="IPR019931">
    <property type="entry name" value="LPXTG_anchor"/>
</dbReference>
<keyword evidence="2" id="KW-0964">Secreted</keyword>
<evidence type="ECO:0000256" key="6">
    <source>
        <dbReference type="SAM" id="MobiDB-lite"/>
    </source>
</evidence>
<evidence type="ECO:0000256" key="1">
    <source>
        <dbReference type="ARBA" id="ARBA00022512"/>
    </source>
</evidence>
<dbReference type="Proteomes" id="UP000033415">
    <property type="component" value="Unassembled WGS sequence"/>
</dbReference>
<feature type="domain" description="Gram-positive cocci surface proteins LPxTG" evidence="7">
    <location>
        <begin position="767"/>
        <end position="800"/>
    </location>
</feature>
<sequence length="800" mass="87431">MFKKEQKEKFSFRKYKNGRTDSKLIGATVLAVGIGLSVGANAVQADVVSSNNSSATLVSDTAKVSSASSATFRDDENPSNVVKVDAILDKDVAEPTKANKSVGESDGADVLNLKAEATVNYKLDSDGSVLKSEKVQLGSGTVTTPYDKKGLAYDTDGKNYRESVVEKTGSSLSDATGKEKQIKANGKTYEYVRSELEGTNSFNYDKTKFNNIEAAVSPEGLQNKAGEVDYTKLTGKVYIVEETADGQYGKYVVADSVANQDVAVATWKNGLSTAKDFTKENVTLKSGDSILVLDKDTYAVGSNAKKHIKKIEINRIETEPIPPATGYATVKGERLLSDGTIINYAIGTVSSDGIISSGTKFKDSSSDYELGTGDDTEELLEDGAFLKFDTNDKIKIKTIPLRNVNKISQTFNVHPVDSETHLAPEKSTLSDHLRDINSLYLDIANMFEKSTFGSNDYRRNLRKEAGKVSTYIEETANFVRNNGIKFGLVNKELVFYHQDKSKLDELRDKIKNTRNVLNGLSSKLEGSIHDKTLDPEANVSYEGELTYDSSNPLLLTGNLNFSYQRYFGGSAGEKVTETIVYDDDIEVDNYWTNGKVTISKDKKSIVLSDSSTKEANAERTETTSSITYTPKEVLSVVRAYKVVAEGTATVNHYYVETPEFTGGVVPLAPPVVEIPEFNGGVNPIKPPVLEVPELDIPVIPMEEMSDPRPVEKPKPKPKPKEDVTIIPADFSKVEESRVKEELKPVAETPRLEPKQEVVAPQEEKAMLPNTGTKDSSSLTWLGLIGLSAVLGISKLKKTRL</sequence>
<evidence type="ECO:0000256" key="4">
    <source>
        <dbReference type="ARBA" id="ARBA00023088"/>
    </source>
</evidence>
<dbReference type="PROSITE" id="PS50847">
    <property type="entry name" value="GRAM_POS_ANCHORING"/>
    <property type="match status" value="1"/>
</dbReference>
<evidence type="ECO:0000259" key="7">
    <source>
        <dbReference type="PROSITE" id="PS50847"/>
    </source>
</evidence>
<feature type="region of interest" description="Disordered" evidence="6">
    <location>
        <begin position="737"/>
        <end position="774"/>
    </location>
</feature>
<feature type="region of interest" description="Disordered" evidence="6">
    <location>
        <begin position="703"/>
        <end position="722"/>
    </location>
</feature>